<dbReference type="Pfam" id="PF00067">
    <property type="entry name" value="p450"/>
    <property type="match status" value="1"/>
</dbReference>
<evidence type="ECO:0000256" key="9">
    <source>
        <dbReference type="ARBA" id="ARBA00023033"/>
    </source>
</evidence>
<evidence type="ECO:0000256" key="2">
    <source>
        <dbReference type="ARBA" id="ARBA00010617"/>
    </source>
</evidence>
<dbReference type="InterPro" id="IPR036396">
    <property type="entry name" value="Cyt_P450_sf"/>
</dbReference>
<evidence type="ECO:0000256" key="10">
    <source>
        <dbReference type="ARBA" id="ARBA00023136"/>
    </source>
</evidence>
<gene>
    <name evidence="13" type="primary">gb07028</name>
    <name evidence="13" type="ORF">PR202_gb07028</name>
</gene>
<dbReference type="GO" id="GO:0016020">
    <property type="term" value="C:membrane"/>
    <property type="evidence" value="ECO:0007669"/>
    <property type="project" value="UniProtKB-SubCell"/>
</dbReference>
<dbReference type="GO" id="GO:0020037">
    <property type="term" value="F:heme binding"/>
    <property type="evidence" value="ECO:0007669"/>
    <property type="project" value="InterPro"/>
</dbReference>
<keyword evidence="5 11" id="KW-0479">Metal-binding</keyword>
<evidence type="ECO:0008006" key="15">
    <source>
        <dbReference type="Google" id="ProtNLM"/>
    </source>
</evidence>
<evidence type="ECO:0000313" key="14">
    <source>
        <dbReference type="Proteomes" id="UP001054889"/>
    </source>
</evidence>
<feature type="binding site" description="axial binding residue" evidence="11">
    <location>
        <position position="442"/>
    </location>
    <ligand>
        <name>heme</name>
        <dbReference type="ChEBI" id="CHEBI:30413"/>
    </ligand>
    <ligandPart>
        <name>Fe</name>
        <dbReference type="ChEBI" id="CHEBI:18248"/>
    </ligandPart>
</feature>
<dbReference type="EMBL" id="BQKI01000074">
    <property type="protein sequence ID" value="GJN19722.1"/>
    <property type="molecule type" value="Genomic_DNA"/>
</dbReference>
<evidence type="ECO:0000256" key="3">
    <source>
        <dbReference type="ARBA" id="ARBA00022617"/>
    </source>
</evidence>
<dbReference type="PRINTS" id="PR00463">
    <property type="entry name" value="EP450I"/>
</dbReference>
<dbReference type="PANTHER" id="PTHR47947">
    <property type="entry name" value="CYTOCHROME P450 82C3-RELATED"/>
    <property type="match status" value="1"/>
</dbReference>
<dbReference type="GO" id="GO:0004497">
    <property type="term" value="F:monooxygenase activity"/>
    <property type="evidence" value="ECO:0007669"/>
    <property type="project" value="UniProtKB-KW"/>
</dbReference>
<keyword evidence="10" id="KW-0472">Membrane</keyword>
<proteinExistence type="inferred from homology"/>
<dbReference type="Gene3D" id="1.10.630.10">
    <property type="entry name" value="Cytochrome P450"/>
    <property type="match status" value="1"/>
</dbReference>
<dbReference type="GO" id="GO:0016705">
    <property type="term" value="F:oxidoreductase activity, acting on paired donors, with incorporation or reduction of molecular oxygen"/>
    <property type="evidence" value="ECO:0007669"/>
    <property type="project" value="InterPro"/>
</dbReference>
<organism evidence="13 14">
    <name type="scientific">Eleusine coracana subsp. coracana</name>
    <dbReference type="NCBI Taxonomy" id="191504"/>
    <lineage>
        <taxon>Eukaryota</taxon>
        <taxon>Viridiplantae</taxon>
        <taxon>Streptophyta</taxon>
        <taxon>Embryophyta</taxon>
        <taxon>Tracheophyta</taxon>
        <taxon>Spermatophyta</taxon>
        <taxon>Magnoliopsida</taxon>
        <taxon>Liliopsida</taxon>
        <taxon>Poales</taxon>
        <taxon>Poaceae</taxon>
        <taxon>PACMAD clade</taxon>
        <taxon>Chloridoideae</taxon>
        <taxon>Cynodonteae</taxon>
        <taxon>Eleusininae</taxon>
        <taxon>Eleusine</taxon>
    </lineage>
</organism>
<comment type="subcellular location">
    <subcellularLocation>
        <location evidence="1">Membrane</location>
        <topology evidence="1">Single-pass membrane protein</topology>
    </subcellularLocation>
</comment>
<evidence type="ECO:0000256" key="1">
    <source>
        <dbReference type="ARBA" id="ARBA00004167"/>
    </source>
</evidence>
<dbReference type="Proteomes" id="UP001054889">
    <property type="component" value="Unassembled WGS sequence"/>
</dbReference>
<dbReference type="GO" id="GO:0005506">
    <property type="term" value="F:iron ion binding"/>
    <property type="evidence" value="ECO:0007669"/>
    <property type="project" value="InterPro"/>
</dbReference>
<comment type="similarity">
    <text evidence="2 12">Belongs to the cytochrome P450 family.</text>
</comment>
<keyword evidence="14" id="KW-1185">Reference proteome</keyword>
<reference evidence="13" key="1">
    <citation type="journal article" date="2018" name="DNA Res.">
        <title>Multiple hybrid de novo genome assembly of finger millet, an orphan allotetraploid crop.</title>
        <authorList>
            <person name="Hatakeyama M."/>
            <person name="Aluri S."/>
            <person name="Balachadran M.T."/>
            <person name="Sivarajan S.R."/>
            <person name="Patrignani A."/>
            <person name="Gruter S."/>
            <person name="Poveda L."/>
            <person name="Shimizu-Inatsugi R."/>
            <person name="Baeten J."/>
            <person name="Francoijs K.J."/>
            <person name="Nataraja K.N."/>
            <person name="Reddy Y.A.N."/>
            <person name="Phadnis S."/>
            <person name="Ravikumar R.L."/>
            <person name="Schlapbach R."/>
            <person name="Sreeman S.M."/>
            <person name="Shimizu K.K."/>
        </authorList>
    </citation>
    <scope>NUCLEOTIDE SEQUENCE</scope>
</reference>
<keyword evidence="6" id="KW-1133">Transmembrane helix</keyword>
<evidence type="ECO:0000256" key="11">
    <source>
        <dbReference type="PIRSR" id="PIRSR602401-1"/>
    </source>
</evidence>
<evidence type="ECO:0000256" key="12">
    <source>
        <dbReference type="RuleBase" id="RU000461"/>
    </source>
</evidence>
<name>A0AAV5EAY7_ELECO</name>
<dbReference type="InterPro" id="IPR017972">
    <property type="entry name" value="Cyt_P450_CS"/>
</dbReference>
<evidence type="ECO:0000256" key="6">
    <source>
        <dbReference type="ARBA" id="ARBA00022989"/>
    </source>
</evidence>
<keyword evidence="9 12" id="KW-0503">Monooxygenase</keyword>
<dbReference type="FunFam" id="1.10.630.10:FF:000081">
    <property type="entry name" value="Cytochrome P450 CYP81N5"/>
    <property type="match status" value="1"/>
</dbReference>
<dbReference type="AlphaFoldDB" id="A0AAV5EAY7"/>
<keyword evidence="3 11" id="KW-0349">Heme</keyword>
<evidence type="ECO:0000256" key="8">
    <source>
        <dbReference type="ARBA" id="ARBA00023004"/>
    </source>
</evidence>
<dbReference type="InterPro" id="IPR050651">
    <property type="entry name" value="Plant_Cytochrome_P450_Monoox"/>
</dbReference>
<evidence type="ECO:0000256" key="7">
    <source>
        <dbReference type="ARBA" id="ARBA00023002"/>
    </source>
</evidence>
<dbReference type="InterPro" id="IPR002401">
    <property type="entry name" value="Cyt_P450_E_grp-I"/>
</dbReference>
<dbReference type="SUPFAM" id="SSF48264">
    <property type="entry name" value="Cytochrome P450"/>
    <property type="match status" value="1"/>
</dbReference>
<sequence length="505" mass="54698">MDSPAATVAAGLVTVSLLLIAVVRWRRGHGDAAPSPPSLPLLGHLHLVVKPPLHRSLAALADGAPLLSLRLGFRPALLVSSHAAAEECFTAPRDAALAGRPRLLAGDRLGYGYTMLSWSPHGDHWRAIRRFFAVELFSASRLAARAAGRRAEVAALVGSLLRDAAEVAGDDDAPVTVKLRPRLFELVLNVMMRAVTGARARSDDVRRFQEIVDETFVVSGAPSLGDFFPALRWVDRLRGVDAALARLQSRRDAFVAALVGDGRRRRREPDAEKTDGGAIEELLSLQETDPEFYTDTVIKGIVLNLLTAGTDTSALTTEWAMAQLLTHPEALQKAKAEVDANVGTSRLVEESDLTNLPFLQCVLKETLRLRPVGPVIPAHEAMEDCHVGGYRVRRGTMVLVNAWAIHRDPKIWDAPEEFRPERFAELAATAPVLPFGLGRKRCPGEGLALRLVPLALAALLQCFDWGVVGDVDLEEGVGLTMPMATPLAAVCRPRQFVEDMLSASA</sequence>
<keyword evidence="4" id="KW-0812">Transmembrane</keyword>
<keyword evidence="8 11" id="KW-0408">Iron</keyword>
<evidence type="ECO:0000313" key="13">
    <source>
        <dbReference type="EMBL" id="GJN19722.1"/>
    </source>
</evidence>
<dbReference type="PANTHER" id="PTHR47947:SF62">
    <property type="entry name" value="CYTOCHROME P450, FAMILY 81, SUBFAMILY D, POLYPEPTIDE 5"/>
    <property type="match status" value="1"/>
</dbReference>
<dbReference type="PRINTS" id="PR00385">
    <property type="entry name" value="P450"/>
</dbReference>
<reference evidence="13" key="2">
    <citation type="submission" date="2021-12" db="EMBL/GenBank/DDBJ databases">
        <title>Resequencing data analysis of finger millet.</title>
        <authorList>
            <person name="Hatakeyama M."/>
            <person name="Aluri S."/>
            <person name="Balachadran M.T."/>
            <person name="Sivarajan S.R."/>
            <person name="Poveda L."/>
            <person name="Shimizu-Inatsugi R."/>
            <person name="Schlapbach R."/>
            <person name="Sreeman S.M."/>
            <person name="Shimizu K.K."/>
        </authorList>
    </citation>
    <scope>NUCLEOTIDE SEQUENCE</scope>
</reference>
<accession>A0AAV5EAY7</accession>
<evidence type="ECO:0000256" key="4">
    <source>
        <dbReference type="ARBA" id="ARBA00022692"/>
    </source>
</evidence>
<comment type="caution">
    <text evidence="13">The sequence shown here is derived from an EMBL/GenBank/DDBJ whole genome shotgun (WGS) entry which is preliminary data.</text>
</comment>
<evidence type="ECO:0000256" key="5">
    <source>
        <dbReference type="ARBA" id="ARBA00022723"/>
    </source>
</evidence>
<dbReference type="InterPro" id="IPR001128">
    <property type="entry name" value="Cyt_P450"/>
</dbReference>
<dbReference type="PROSITE" id="PS00086">
    <property type="entry name" value="CYTOCHROME_P450"/>
    <property type="match status" value="1"/>
</dbReference>
<protein>
    <recommendedName>
        <fullName evidence="15">Cytochrome P450</fullName>
    </recommendedName>
</protein>
<keyword evidence="7 12" id="KW-0560">Oxidoreductase</keyword>
<comment type="cofactor">
    <cofactor evidence="11">
        <name>heme</name>
        <dbReference type="ChEBI" id="CHEBI:30413"/>
    </cofactor>
</comment>